<keyword evidence="1" id="KW-0175">Coiled coil</keyword>
<dbReference type="SUPFAM" id="SSF46579">
    <property type="entry name" value="Prefoldin"/>
    <property type="match status" value="1"/>
</dbReference>
<reference evidence="4" key="1">
    <citation type="submission" date="2017-02" db="UniProtKB">
        <authorList>
            <consortium name="WormBaseParasite"/>
        </authorList>
    </citation>
    <scope>IDENTIFICATION</scope>
</reference>
<dbReference type="WBParaSite" id="ALUE_0000154301-mRNA-1">
    <property type="protein sequence ID" value="ALUE_0000154301-mRNA-1"/>
    <property type="gene ID" value="ALUE_0000154301"/>
</dbReference>
<feature type="coiled-coil region" evidence="1">
    <location>
        <begin position="9"/>
        <end position="71"/>
    </location>
</feature>
<protein>
    <submittedName>
        <fullName evidence="4">Coiled-coil domain containing 160</fullName>
    </submittedName>
</protein>
<name>A0A0M3HJ48_ASCLU</name>
<keyword evidence="3" id="KW-1185">Reference proteome</keyword>
<evidence type="ECO:0000256" key="2">
    <source>
        <dbReference type="SAM" id="MobiDB-lite"/>
    </source>
</evidence>
<evidence type="ECO:0000313" key="4">
    <source>
        <dbReference type="WBParaSite" id="ALUE_0000154301-mRNA-1"/>
    </source>
</evidence>
<accession>A0A0M3HJ48</accession>
<proteinExistence type="predicted"/>
<evidence type="ECO:0000256" key="1">
    <source>
        <dbReference type="SAM" id="Coils"/>
    </source>
</evidence>
<dbReference type="Proteomes" id="UP000036681">
    <property type="component" value="Unplaced"/>
</dbReference>
<organism evidence="3 4">
    <name type="scientific">Ascaris lumbricoides</name>
    <name type="common">Giant roundworm</name>
    <dbReference type="NCBI Taxonomy" id="6252"/>
    <lineage>
        <taxon>Eukaryota</taxon>
        <taxon>Metazoa</taxon>
        <taxon>Ecdysozoa</taxon>
        <taxon>Nematoda</taxon>
        <taxon>Chromadorea</taxon>
        <taxon>Rhabditida</taxon>
        <taxon>Spirurina</taxon>
        <taxon>Ascaridomorpha</taxon>
        <taxon>Ascaridoidea</taxon>
        <taxon>Ascarididae</taxon>
        <taxon>Ascaris</taxon>
    </lineage>
</organism>
<evidence type="ECO:0000313" key="3">
    <source>
        <dbReference type="Proteomes" id="UP000036681"/>
    </source>
</evidence>
<dbReference type="AlphaFoldDB" id="A0A0M3HJ48"/>
<sequence length="154" mass="18321">MEQNEEIIIRVYQEKERMWKEQLADLKQKLQASQQGESALRQQIQRCNEQRDQFQATISNLSSDKKGLQRKVWIILRRTLFFCLQIEREMFQIRERFDELLRARDAACESCRRQSSSLDSDHRARPPPVPMPRQTKVRSTKPFLTISAIAREVT</sequence>
<feature type="region of interest" description="Disordered" evidence="2">
    <location>
        <begin position="112"/>
        <end position="137"/>
    </location>
</feature>